<comment type="caution">
    <text evidence="1">The sequence shown here is derived from an EMBL/GenBank/DDBJ whole genome shotgun (WGS) entry which is preliminary data.</text>
</comment>
<dbReference type="AlphaFoldDB" id="A0AB73MPQ7"/>
<dbReference type="EMBL" id="MTSU01000017">
    <property type="protein sequence ID" value="ONF91802.1"/>
    <property type="molecule type" value="Genomic_DNA"/>
</dbReference>
<protein>
    <submittedName>
        <fullName evidence="1">Uncharacterized protein</fullName>
    </submittedName>
</protein>
<gene>
    <name evidence="1" type="ORF">BWD14_15930</name>
</gene>
<dbReference type="Proteomes" id="UP000189337">
    <property type="component" value="Unassembled WGS sequence"/>
</dbReference>
<proteinExistence type="predicted"/>
<name>A0AB73MPQ7_9LEPT</name>
<sequence>MRDSENLTLVRTNNYKHPMEIPLQFRRVALVEGDKCLDFIELQWYKAIEYIEDEEEGQIEIKKWSLISNDSENTSVSQHFYGNVGQVAGRDINIENINTNIIFEALIKSVERSTDIPDREKNNIIDAIKVLASNSYVSGLSTGLIIEVLKNLL</sequence>
<accession>A0AB73MPQ7</accession>
<reference evidence="1 2" key="1">
    <citation type="submission" date="2017-01" db="EMBL/GenBank/DDBJ databases">
        <title>Comparative genomic analysis of Brazilian Leptospira santarosai.</title>
        <authorList>
            <person name="Moreno L.Z."/>
            <person name="Miraglia F."/>
            <person name="Kremer F.S."/>
            <person name="Eslabao M.R."/>
            <person name="Lilenbaum W."/>
            <person name="Dellagostin O.A."/>
            <person name="Moreno A.M."/>
        </authorList>
    </citation>
    <scope>NUCLEOTIDE SEQUENCE [LARGE SCALE GENOMIC DNA]</scope>
    <source>
        <strain evidence="1 2">M52/8-19</strain>
    </source>
</reference>
<evidence type="ECO:0000313" key="2">
    <source>
        <dbReference type="Proteomes" id="UP000189337"/>
    </source>
</evidence>
<evidence type="ECO:0000313" key="1">
    <source>
        <dbReference type="EMBL" id="ONF91802.1"/>
    </source>
</evidence>
<organism evidence="1 2">
    <name type="scientific">Leptospira santarosai</name>
    <dbReference type="NCBI Taxonomy" id="28183"/>
    <lineage>
        <taxon>Bacteria</taxon>
        <taxon>Pseudomonadati</taxon>
        <taxon>Spirochaetota</taxon>
        <taxon>Spirochaetia</taxon>
        <taxon>Leptospirales</taxon>
        <taxon>Leptospiraceae</taxon>
        <taxon>Leptospira</taxon>
    </lineage>
</organism>